<evidence type="ECO:0000313" key="2">
    <source>
        <dbReference type="EMBL" id="CAD7275196.1"/>
    </source>
</evidence>
<feature type="compositionally biased region" description="Basic and acidic residues" evidence="1">
    <location>
        <begin position="7"/>
        <end position="27"/>
    </location>
</feature>
<feature type="region of interest" description="Disordered" evidence="1">
    <location>
        <begin position="1"/>
        <end position="27"/>
    </location>
</feature>
<reference evidence="2" key="1">
    <citation type="submission" date="2020-11" db="EMBL/GenBank/DDBJ databases">
        <authorList>
            <person name="Tran Van P."/>
        </authorList>
    </citation>
    <scope>NUCLEOTIDE SEQUENCE</scope>
</reference>
<keyword evidence="3" id="KW-1185">Reference proteome</keyword>
<dbReference type="OrthoDB" id="9025707at2759"/>
<name>A0A7R9BJ44_9CRUS</name>
<sequence>MGLLSSKEQKSDPRKHPSREQRRDFRSVRNDDLPLVLVRPSSMYFDEDGDLAHAFYEEVWNSKFKGRVFMRRITKNLRPQVYMKYPHPRLPCDSPKILIDCR</sequence>
<dbReference type="InterPro" id="IPR029393">
    <property type="entry name" value="FUS1"/>
</dbReference>
<evidence type="ECO:0000256" key="1">
    <source>
        <dbReference type="SAM" id="MobiDB-lite"/>
    </source>
</evidence>
<dbReference type="GO" id="GO:0005739">
    <property type="term" value="C:mitochondrion"/>
    <property type="evidence" value="ECO:0007669"/>
    <property type="project" value="TreeGrafter"/>
</dbReference>
<accession>A0A7R9BJ44</accession>
<protein>
    <submittedName>
        <fullName evidence="2">Uncharacterized protein</fullName>
    </submittedName>
</protein>
<dbReference type="GO" id="GO:0051881">
    <property type="term" value="P:regulation of mitochondrial membrane potential"/>
    <property type="evidence" value="ECO:0007669"/>
    <property type="project" value="TreeGrafter"/>
</dbReference>
<dbReference type="Pfam" id="PF15000">
    <property type="entry name" value="TUSC2"/>
    <property type="match status" value="1"/>
</dbReference>
<evidence type="ECO:0000313" key="3">
    <source>
        <dbReference type="Proteomes" id="UP000678499"/>
    </source>
</evidence>
<proteinExistence type="predicted"/>
<dbReference type="Proteomes" id="UP000678499">
    <property type="component" value="Unassembled WGS sequence"/>
</dbReference>
<gene>
    <name evidence="2" type="ORF">NMOB1V02_LOCUS2996</name>
</gene>
<organism evidence="2">
    <name type="scientific">Notodromas monacha</name>
    <dbReference type="NCBI Taxonomy" id="399045"/>
    <lineage>
        <taxon>Eukaryota</taxon>
        <taxon>Metazoa</taxon>
        <taxon>Ecdysozoa</taxon>
        <taxon>Arthropoda</taxon>
        <taxon>Crustacea</taxon>
        <taxon>Oligostraca</taxon>
        <taxon>Ostracoda</taxon>
        <taxon>Podocopa</taxon>
        <taxon>Podocopida</taxon>
        <taxon>Cypridocopina</taxon>
        <taxon>Cypridoidea</taxon>
        <taxon>Cyprididae</taxon>
        <taxon>Notodromas</taxon>
    </lineage>
</organism>
<dbReference type="PANTHER" id="PTHR15453">
    <property type="entry name" value="TUMOR SUPPRESSOR CANDIDATE 2"/>
    <property type="match status" value="1"/>
</dbReference>
<dbReference type="EMBL" id="OA882406">
    <property type="protein sequence ID" value="CAD7275196.1"/>
    <property type="molecule type" value="Genomic_DNA"/>
</dbReference>
<dbReference type="PANTHER" id="PTHR15453:SF8">
    <property type="entry name" value="TUMOR SUPPRESSOR CANDIDATE 2"/>
    <property type="match status" value="1"/>
</dbReference>
<dbReference type="EMBL" id="CAJPEX010000369">
    <property type="protein sequence ID" value="CAG0915348.1"/>
    <property type="molecule type" value="Genomic_DNA"/>
</dbReference>
<dbReference type="AlphaFoldDB" id="A0A7R9BJ44"/>